<dbReference type="Proteomes" id="UP001231189">
    <property type="component" value="Unassembled WGS sequence"/>
</dbReference>
<dbReference type="AlphaFoldDB" id="A0AAD8RKP8"/>
<dbReference type="InterPro" id="IPR056594">
    <property type="entry name" value="AT5G49610-like_b-prop"/>
</dbReference>
<organism evidence="3 4">
    <name type="scientific">Lolium multiflorum</name>
    <name type="common">Italian ryegrass</name>
    <name type="synonym">Lolium perenne subsp. multiflorum</name>
    <dbReference type="NCBI Taxonomy" id="4521"/>
    <lineage>
        <taxon>Eukaryota</taxon>
        <taxon>Viridiplantae</taxon>
        <taxon>Streptophyta</taxon>
        <taxon>Embryophyta</taxon>
        <taxon>Tracheophyta</taxon>
        <taxon>Spermatophyta</taxon>
        <taxon>Magnoliopsida</taxon>
        <taxon>Liliopsida</taxon>
        <taxon>Poales</taxon>
        <taxon>Poaceae</taxon>
        <taxon>BOP clade</taxon>
        <taxon>Pooideae</taxon>
        <taxon>Poodae</taxon>
        <taxon>Poeae</taxon>
        <taxon>Poeae Chloroplast Group 2 (Poeae type)</taxon>
        <taxon>Loliodinae</taxon>
        <taxon>Loliinae</taxon>
        <taxon>Lolium</taxon>
    </lineage>
</organism>
<proteinExistence type="predicted"/>
<feature type="region of interest" description="Disordered" evidence="1">
    <location>
        <begin position="1"/>
        <end position="36"/>
    </location>
</feature>
<reference evidence="3" key="1">
    <citation type="submission" date="2023-07" db="EMBL/GenBank/DDBJ databases">
        <title>A chromosome-level genome assembly of Lolium multiflorum.</title>
        <authorList>
            <person name="Chen Y."/>
            <person name="Copetti D."/>
            <person name="Kolliker R."/>
            <person name="Studer B."/>
        </authorList>
    </citation>
    <scope>NUCLEOTIDE SEQUENCE</scope>
    <source>
        <strain evidence="3">02402/16</strain>
        <tissue evidence="3">Leaf</tissue>
    </source>
</reference>
<feature type="compositionally biased region" description="Low complexity" evidence="1">
    <location>
        <begin position="19"/>
        <end position="36"/>
    </location>
</feature>
<dbReference type="Pfam" id="PF23635">
    <property type="entry name" value="Beta-prop_AT5G49610-like"/>
    <property type="match status" value="1"/>
</dbReference>
<evidence type="ECO:0000313" key="3">
    <source>
        <dbReference type="EMBL" id="KAK1627613.1"/>
    </source>
</evidence>
<dbReference type="SUPFAM" id="SSF81383">
    <property type="entry name" value="F-box domain"/>
    <property type="match status" value="1"/>
</dbReference>
<sequence>MASEPLAAPPPKRRSIPPTTTTDTITTTGGKGTTTVSAAAKGTTTTITTTTITTVSTTANGTTITTATTTSNATTTTTSTTATSADTTISSLSEDNLREIFLRLPDLPALVRATLTCRSWLGVVRSSLAFRRLFRALHPAPLIGLFFTSDTYPFFIPLRPSDSDSDSNPGCDSDVTAALRRGDFFLTSLPQSFSGWTVTDCRDGILLLWNKLDNNDLSLATLNPMTWAVNILPLPAGIADGSRRHLNFVGFHLQSSEEKPWLFRVICVCTNKRRVRAAIFSSETWDWVIQPWVRIGGNNSLKFKVGSLVNGSIYWPFHGEGHMIRINTDTLDTTVVDLPEQVDAVNGCNFRAGDTKDGELCIVYHSGLLLHVWIRSVDSDGTEIWVPQNRISFSAEIDRFTQDLPDFIRIVQVRSGYVYLSMTYMTPAGTQRRSFFSIALDTLVLDLLLEGAFDDYVYPYIMAWPPSLVADDGRIGHDAEGSL</sequence>
<evidence type="ECO:0000256" key="1">
    <source>
        <dbReference type="SAM" id="MobiDB-lite"/>
    </source>
</evidence>
<protein>
    <recommendedName>
        <fullName evidence="2">F-box protein AT5G49610-like beta-propeller domain-containing protein</fullName>
    </recommendedName>
</protein>
<evidence type="ECO:0000313" key="4">
    <source>
        <dbReference type="Proteomes" id="UP001231189"/>
    </source>
</evidence>
<gene>
    <name evidence="3" type="ORF">QYE76_001928</name>
</gene>
<feature type="domain" description="F-box protein AT5G49610-like beta-propeller" evidence="2">
    <location>
        <begin position="198"/>
        <end position="467"/>
    </location>
</feature>
<comment type="caution">
    <text evidence="3">The sequence shown here is derived from an EMBL/GenBank/DDBJ whole genome shotgun (WGS) entry which is preliminary data.</text>
</comment>
<dbReference type="PANTHER" id="PTHR33207">
    <property type="entry name" value="F-BOX DOMAIN CONTAINING PROTEIN-RELATED"/>
    <property type="match status" value="1"/>
</dbReference>
<accession>A0AAD8RKP8</accession>
<dbReference type="EMBL" id="JAUUTY010000005">
    <property type="protein sequence ID" value="KAK1627613.1"/>
    <property type="molecule type" value="Genomic_DNA"/>
</dbReference>
<dbReference type="InterPro" id="IPR036047">
    <property type="entry name" value="F-box-like_dom_sf"/>
</dbReference>
<evidence type="ECO:0000259" key="2">
    <source>
        <dbReference type="Pfam" id="PF23635"/>
    </source>
</evidence>
<keyword evidence="4" id="KW-1185">Reference proteome</keyword>
<name>A0AAD8RKP8_LOLMU</name>